<dbReference type="EMBL" id="CAJVPT010029209">
    <property type="protein sequence ID" value="CAG8689625.1"/>
    <property type="molecule type" value="Genomic_DNA"/>
</dbReference>
<name>A0ACA9P6Z9_9GLOM</name>
<sequence length="403" mass="45673">EHHRTESEEPTIPNHEEHENTMDSEIDGPPTTDTEADMNENLNTDEDMTIRLSTPIALSQPTTTTKDPIKQKAKKSTTNIFTKGKTKPTPKDNNNDGDNPSLEPPTSREEPTPPKDDGKQRQEAQCEGEPPRRKARTTTRPSPLTGMEKKRQQRTPPKNRTHLQKRKPTPHDKNQTELIPLDDVLAADEATADENFGAFFIPKAPYEETNAEEPEGPSSKTKKKREWIQWIPIRKEGLDPSMLHHSGNNLDYMREELIRELDKAQANLPNTLLPTTAAAIINKGYKILARVVGFDYPEEAREDWIKHAVRSALDSAGVSLDSARALLPFKKPGYDWVLLRPSKEAYDILKPLRGLLDPRSRALVLFRDWDMNPPTSQTFSVQGIISMKDDEKTKEASMRRLKT</sequence>
<accession>A0ACA9P6Z9</accession>
<protein>
    <submittedName>
        <fullName evidence="1">6315_t:CDS:1</fullName>
    </submittedName>
</protein>
<dbReference type="Proteomes" id="UP000789525">
    <property type="component" value="Unassembled WGS sequence"/>
</dbReference>
<comment type="caution">
    <text evidence="1">The sequence shown here is derived from an EMBL/GenBank/DDBJ whole genome shotgun (WGS) entry which is preliminary data.</text>
</comment>
<evidence type="ECO:0000313" key="1">
    <source>
        <dbReference type="EMBL" id="CAG8689625.1"/>
    </source>
</evidence>
<reference evidence="1" key="1">
    <citation type="submission" date="2021-06" db="EMBL/GenBank/DDBJ databases">
        <authorList>
            <person name="Kallberg Y."/>
            <person name="Tangrot J."/>
            <person name="Rosling A."/>
        </authorList>
    </citation>
    <scope>NUCLEOTIDE SEQUENCE</scope>
    <source>
        <strain evidence="1">CL356</strain>
    </source>
</reference>
<feature type="non-terminal residue" evidence="1">
    <location>
        <position position="403"/>
    </location>
</feature>
<feature type="non-terminal residue" evidence="1">
    <location>
        <position position="1"/>
    </location>
</feature>
<keyword evidence="2" id="KW-1185">Reference proteome</keyword>
<evidence type="ECO:0000313" key="2">
    <source>
        <dbReference type="Proteomes" id="UP000789525"/>
    </source>
</evidence>
<organism evidence="1 2">
    <name type="scientific">Acaulospora colombiana</name>
    <dbReference type="NCBI Taxonomy" id="27376"/>
    <lineage>
        <taxon>Eukaryota</taxon>
        <taxon>Fungi</taxon>
        <taxon>Fungi incertae sedis</taxon>
        <taxon>Mucoromycota</taxon>
        <taxon>Glomeromycotina</taxon>
        <taxon>Glomeromycetes</taxon>
        <taxon>Diversisporales</taxon>
        <taxon>Acaulosporaceae</taxon>
        <taxon>Acaulospora</taxon>
    </lineage>
</organism>
<gene>
    <name evidence="1" type="ORF">ACOLOM_LOCUS9761</name>
</gene>
<proteinExistence type="predicted"/>